<organism evidence="1 2">
    <name type="scientific">Leptolyngbya foveolarum</name>
    <dbReference type="NCBI Taxonomy" id="47253"/>
    <lineage>
        <taxon>Bacteria</taxon>
        <taxon>Bacillati</taxon>
        <taxon>Cyanobacteriota</taxon>
        <taxon>Cyanophyceae</taxon>
        <taxon>Leptolyngbyales</taxon>
        <taxon>Leptolyngbyaceae</taxon>
        <taxon>Leptolyngbya group</taxon>
        <taxon>Leptolyngbya</taxon>
    </lineage>
</organism>
<evidence type="ECO:0008006" key="3">
    <source>
        <dbReference type="Google" id="ProtNLM"/>
    </source>
</evidence>
<gene>
    <name evidence="1" type="ORF">DCF25_20105</name>
</gene>
<sequence>MALTSELAKREILISPVVTELIRFTQAELRIEYPLKVSNYLQGSLDYLLRMGSSHALIVIEAKRDDVESGFTQLLAELVAVDQWEKAPQSTLLVGAVSTGNLWQFGILNRTTKQFTQGLNAYLVPNDLDALMRVLVSVLKDGANAIKE</sequence>
<proteinExistence type="predicted"/>
<name>A0A2W4VNB8_9CYAN</name>
<evidence type="ECO:0000313" key="2">
    <source>
        <dbReference type="Proteomes" id="UP000249354"/>
    </source>
</evidence>
<dbReference type="EMBL" id="QBMC01000204">
    <property type="protein sequence ID" value="PZO11095.1"/>
    <property type="molecule type" value="Genomic_DNA"/>
</dbReference>
<dbReference type="AlphaFoldDB" id="A0A2W4VNB8"/>
<accession>A0A2W4VNB8</accession>
<evidence type="ECO:0000313" key="1">
    <source>
        <dbReference type="EMBL" id="PZO11095.1"/>
    </source>
</evidence>
<reference evidence="1 2" key="2">
    <citation type="submission" date="2018-06" db="EMBL/GenBank/DDBJ databases">
        <title>Metagenomic assembly of (sub)arctic Cyanobacteria and their associated microbiome from non-axenic cultures.</title>
        <authorList>
            <person name="Baurain D."/>
        </authorList>
    </citation>
    <scope>NUCLEOTIDE SEQUENCE [LARGE SCALE GENOMIC DNA]</scope>
    <source>
        <strain evidence="1">ULC129bin1</strain>
    </source>
</reference>
<reference evidence="2" key="1">
    <citation type="submission" date="2018-04" db="EMBL/GenBank/DDBJ databases">
        <authorList>
            <person name="Cornet L."/>
        </authorList>
    </citation>
    <scope>NUCLEOTIDE SEQUENCE [LARGE SCALE GENOMIC DNA]</scope>
</reference>
<protein>
    <recommendedName>
        <fullName evidence="3">Type I restriction enzyme R protein N-terminal domain-containing protein</fullName>
    </recommendedName>
</protein>
<comment type="caution">
    <text evidence="1">The sequence shown here is derived from an EMBL/GenBank/DDBJ whole genome shotgun (WGS) entry which is preliminary data.</text>
</comment>
<dbReference type="Proteomes" id="UP000249354">
    <property type="component" value="Unassembled WGS sequence"/>
</dbReference>